<feature type="repeat" description="MBT" evidence="5">
    <location>
        <begin position="363"/>
        <end position="462"/>
    </location>
</feature>
<keyword evidence="4" id="KW-0539">Nucleus</keyword>
<accession>A0ABD2WPD6</accession>
<dbReference type="Pfam" id="PF02820">
    <property type="entry name" value="MBT"/>
    <property type="match status" value="3"/>
</dbReference>
<dbReference type="SUPFAM" id="SSF63748">
    <property type="entry name" value="Tudor/PWWP/MBT"/>
    <property type="match status" value="4"/>
</dbReference>
<organism evidence="8 9">
    <name type="scientific">Trichogramma kaykai</name>
    <dbReference type="NCBI Taxonomy" id="54128"/>
    <lineage>
        <taxon>Eukaryota</taxon>
        <taxon>Metazoa</taxon>
        <taxon>Ecdysozoa</taxon>
        <taxon>Arthropoda</taxon>
        <taxon>Hexapoda</taxon>
        <taxon>Insecta</taxon>
        <taxon>Pterygota</taxon>
        <taxon>Neoptera</taxon>
        <taxon>Endopterygota</taxon>
        <taxon>Hymenoptera</taxon>
        <taxon>Apocrita</taxon>
        <taxon>Proctotrupomorpha</taxon>
        <taxon>Chalcidoidea</taxon>
        <taxon>Trichogrammatidae</taxon>
        <taxon>Trichogramma</taxon>
    </lineage>
</organism>
<sequence length="841" mass="96626">MDIENMNAFCWQNYLENTNTEEVPQIVFNHVEETLKVGIEVGMSLEIPVKTSESEQNHLAEECFWPATTVMVCGPLLRLRYFGGEERALEVWLDLTKENAHELGWATKNNKKLKPPEIVKQRTPDCLEKLDQFMQTAISIPYDMLFGDQLSIVDKLKPGMKIEISDHLDPYRLWRAIIKENVGGRLSLSYITPKENNVHFWRFCTDEFLFSLSPKTEPYYFKPPHSLKDTYKWDDCEKDLLNEKPIDSEIDNTLQNNRVEHPDHEFKVGMKLETLYPKNRKDFCPGTVIKVFCNKFFLVRIDDHMDDTKLDCDSLYYKYTNRENSWICSADHPYIFPAGWAAKNGFNLKAPDDWSSISNGLDFNWKSYSKFCDFTLADEKLFSEHENAADAGFECNMRLEAVDPRNQNIICAAHITKIVKNLVWIKIDAYADDYGEHIVDMHSQEIFPIGWCETNHYPLKPPRDYQPMQNTLVNESADPYVDVPLAGNESMWCPKIYFNYRCSTGPLLSKSRIAKLPQSVGPGPTTLVLKEVLTMIISIGYKNSRIIKILQSENYPAEMEFSMETLKVKNVDGTNNHIRASIPIITSGEMVAQFCQQICKRLSTCPYLMGPFCVEDVMCPLQCNPPRYKAGAKNGENGEKQRPWGKRGRRRGRKPYKLKAQAAAKVETDEIKTEIVDPQINENAETQNKELVQSYISDNSCSTDDNTGSNSSLANSSLSANSSKGSSKKRKNEEMEADSEDYKCPEKIIKLDSNPLYWSFEELAQYLSTTQCSDLAATFIEEEIDGFAFIMLNYPTLIEHMKLNTETAHEVCKHIKSVRESWYMYYKDVSNPDFVRVIEGC</sequence>
<feature type="domain" description="SAM" evidence="7">
    <location>
        <begin position="755"/>
        <end position="821"/>
    </location>
</feature>
<reference evidence="8 9" key="1">
    <citation type="journal article" date="2024" name="bioRxiv">
        <title>A reference genome for Trichogramma kaykai: A tiny desert-dwelling parasitoid wasp with competing sex-ratio distorters.</title>
        <authorList>
            <person name="Culotta J."/>
            <person name="Lindsey A.R."/>
        </authorList>
    </citation>
    <scope>NUCLEOTIDE SEQUENCE [LARGE SCALE GENOMIC DNA]</scope>
    <source>
        <strain evidence="8 9">KSX58</strain>
    </source>
</reference>
<keyword evidence="9" id="KW-1185">Reference proteome</keyword>
<dbReference type="InterPro" id="IPR050548">
    <property type="entry name" value="PcG_chromatin_remod_factors"/>
</dbReference>
<evidence type="ECO:0000256" key="3">
    <source>
        <dbReference type="ARBA" id="ARBA00022737"/>
    </source>
</evidence>
<dbReference type="CDD" id="cd20095">
    <property type="entry name" value="MBT_SFMBT_rpt3"/>
    <property type="match status" value="1"/>
</dbReference>
<dbReference type="SUPFAM" id="SSF47769">
    <property type="entry name" value="SAM/Pointed domain"/>
    <property type="match status" value="1"/>
</dbReference>
<evidence type="ECO:0000313" key="8">
    <source>
        <dbReference type="EMBL" id="KAL3394810.1"/>
    </source>
</evidence>
<dbReference type="PANTHER" id="PTHR12247">
    <property type="entry name" value="POLYCOMB GROUP PROTEIN"/>
    <property type="match status" value="1"/>
</dbReference>
<evidence type="ECO:0000256" key="5">
    <source>
        <dbReference type="PROSITE-ProRule" id="PRU00459"/>
    </source>
</evidence>
<evidence type="ECO:0000259" key="7">
    <source>
        <dbReference type="SMART" id="SM00454"/>
    </source>
</evidence>
<evidence type="ECO:0000256" key="4">
    <source>
        <dbReference type="ARBA" id="ARBA00023242"/>
    </source>
</evidence>
<dbReference type="InterPro" id="IPR038348">
    <property type="entry name" value="SLED_sf"/>
</dbReference>
<protein>
    <recommendedName>
        <fullName evidence="7">SAM domain-containing protein</fullName>
    </recommendedName>
</protein>
<dbReference type="PANTHER" id="PTHR12247:SF129">
    <property type="entry name" value="SOP-2-RELATED PROTEIN 3"/>
    <property type="match status" value="1"/>
</dbReference>
<dbReference type="SMART" id="SM00561">
    <property type="entry name" value="MBT"/>
    <property type="match status" value="4"/>
</dbReference>
<dbReference type="Proteomes" id="UP001627154">
    <property type="component" value="Unassembled WGS sequence"/>
</dbReference>
<keyword evidence="3" id="KW-0677">Repeat</keyword>
<dbReference type="EMBL" id="JBJJXI010000088">
    <property type="protein sequence ID" value="KAL3394810.1"/>
    <property type="molecule type" value="Genomic_DNA"/>
</dbReference>
<evidence type="ECO:0000313" key="9">
    <source>
        <dbReference type="Proteomes" id="UP001627154"/>
    </source>
</evidence>
<feature type="region of interest" description="Disordered" evidence="6">
    <location>
        <begin position="699"/>
        <end position="739"/>
    </location>
</feature>
<dbReference type="InterPro" id="IPR004092">
    <property type="entry name" value="Mbt"/>
</dbReference>
<evidence type="ECO:0000256" key="1">
    <source>
        <dbReference type="ARBA" id="ARBA00004123"/>
    </source>
</evidence>
<dbReference type="InterPro" id="IPR013761">
    <property type="entry name" value="SAM/pointed_sf"/>
</dbReference>
<dbReference type="CDD" id="cd20096">
    <property type="entry name" value="MBT_SFMBT_rpt4"/>
    <property type="match status" value="1"/>
</dbReference>
<dbReference type="InterPro" id="IPR021987">
    <property type="entry name" value="SLED"/>
</dbReference>
<comment type="subcellular location">
    <subcellularLocation>
        <location evidence="1">Nucleus</location>
    </subcellularLocation>
</comment>
<dbReference type="AlphaFoldDB" id="A0ABD2WPD6"/>
<name>A0ABD2WPD6_9HYME</name>
<feature type="repeat" description="MBT" evidence="5">
    <location>
        <begin position="9"/>
        <end position="116"/>
    </location>
</feature>
<feature type="compositionally biased region" description="Low complexity" evidence="6">
    <location>
        <begin position="708"/>
        <end position="725"/>
    </location>
</feature>
<evidence type="ECO:0000256" key="6">
    <source>
        <dbReference type="SAM" id="MobiDB-lite"/>
    </source>
</evidence>
<gene>
    <name evidence="8" type="ORF">TKK_011082</name>
</gene>
<proteinExistence type="predicted"/>
<dbReference type="Pfam" id="PF12140">
    <property type="entry name" value="SLED"/>
    <property type="match status" value="1"/>
</dbReference>
<dbReference type="GO" id="GO:0005634">
    <property type="term" value="C:nucleus"/>
    <property type="evidence" value="ECO:0007669"/>
    <property type="project" value="UniProtKB-SubCell"/>
</dbReference>
<dbReference type="Gene3D" id="1.10.150.50">
    <property type="entry name" value="Transcription Factor, Ets-1"/>
    <property type="match status" value="1"/>
</dbReference>
<dbReference type="InterPro" id="IPR001660">
    <property type="entry name" value="SAM"/>
</dbReference>
<feature type="compositionally biased region" description="Basic residues" evidence="6">
    <location>
        <begin position="643"/>
        <end position="657"/>
    </location>
</feature>
<evidence type="ECO:0000256" key="2">
    <source>
        <dbReference type="ARBA" id="ARBA00022491"/>
    </source>
</evidence>
<dbReference type="Gene3D" id="2.30.30.140">
    <property type="match status" value="4"/>
</dbReference>
<dbReference type="SMART" id="SM00454">
    <property type="entry name" value="SAM"/>
    <property type="match status" value="1"/>
</dbReference>
<dbReference type="Gene3D" id="3.90.1150.190">
    <property type="entry name" value="SLED domain"/>
    <property type="match status" value="1"/>
</dbReference>
<feature type="repeat" description="MBT" evidence="5">
    <location>
        <begin position="231"/>
        <end position="351"/>
    </location>
</feature>
<comment type="caution">
    <text evidence="8">The sequence shown here is derived from an EMBL/GenBank/DDBJ whole genome shotgun (WGS) entry which is preliminary data.</text>
</comment>
<keyword evidence="2" id="KW-0678">Repressor</keyword>
<dbReference type="PROSITE" id="PS51079">
    <property type="entry name" value="MBT"/>
    <property type="match status" value="3"/>
</dbReference>
<feature type="region of interest" description="Disordered" evidence="6">
    <location>
        <begin position="629"/>
        <end position="663"/>
    </location>
</feature>